<reference evidence="3" key="1">
    <citation type="submission" date="2020-01" db="EMBL/GenBank/DDBJ databases">
        <title>'Steroidobacter agaridevorans' sp. nov., agar-degrading bacteria isolated from rhizosphere soils.</title>
        <authorList>
            <person name="Ikenaga M."/>
            <person name="Kataoka M."/>
            <person name="Murouchi A."/>
            <person name="Katsuragi S."/>
            <person name="Sakai M."/>
        </authorList>
    </citation>
    <scope>NUCLEOTIDE SEQUENCE [LARGE SCALE GENOMIC DNA]</scope>
    <source>
        <strain evidence="3">YU21-B</strain>
    </source>
</reference>
<comment type="caution">
    <text evidence="2">The sequence shown here is derived from an EMBL/GenBank/DDBJ whole genome shotgun (WGS) entry which is preliminary data.</text>
</comment>
<dbReference type="Proteomes" id="UP000445000">
    <property type="component" value="Unassembled WGS sequence"/>
</dbReference>
<evidence type="ECO:0000256" key="1">
    <source>
        <dbReference type="SAM" id="MobiDB-lite"/>
    </source>
</evidence>
<dbReference type="AlphaFoldDB" id="A0A829YGG0"/>
<dbReference type="RefSeq" id="WP_161813584.1">
    <property type="nucleotide sequence ID" value="NZ_BLJN01000004.1"/>
</dbReference>
<protein>
    <submittedName>
        <fullName evidence="2">Uncharacterized protein</fullName>
    </submittedName>
</protein>
<proteinExistence type="predicted"/>
<evidence type="ECO:0000313" key="3">
    <source>
        <dbReference type="Proteomes" id="UP000445000"/>
    </source>
</evidence>
<keyword evidence="3" id="KW-1185">Reference proteome</keyword>
<organism evidence="2 3">
    <name type="scientific">Steroidobacter agaridevorans</name>
    <dbReference type="NCBI Taxonomy" id="2695856"/>
    <lineage>
        <taxon>Bacteria</taxon>
        <taxon>Pseudomonadati</taxon>
        <taxon>Pseudomonadota</taxon>
        <taxon>Gammaproteobacteria</taxon>
        <taxon>Steroidobacterales</taxon>
        <taxon>Steroidobacteraceae</taxon>
        <taxon>Steroidobacter</taxon>
    </lineage>
</organism>
<sequence length="80" mass="9492">MYIDACAGKGQSEEDSGEDIDRRNHLRQPRAERQMIRFHDHGMYDAEFQREVVVRCPRCQRRAYVFSDGNGWRAMSAKLW</sequence>
<accession>A0A829YGG0</accession>
<dbReference type="EMBL" id="BLJN01000004">
    <property type="protein sequence ID" value="GFE81891.1"/>
    <property type="molecule type" value="Genomic_DNA"/>
</dbReference>
<name>A0A829YGG0_9GAMM</name>
<gene>
    <name evidence="2" type="ORF">GCM10011487_38910</name>
</gene>
<feature type="region of interest" description="Disordered" evidence="1">
    <location>
        <begin position="1"/>
        <end position="26"/>
    </location>
</feature>
<evidence type="ECO:0000313" key="2">
    <source>
        <dbReference type="EMBL" id="GFE81891.1"/>
    </source>
</evidence>